<sequence length="283" mass="30648">MSERFADISARIETIHKLGSVIGAMRGIAASRVQEAHRHLDSIRTFAATIGTAIGEALAFLPQGEPPDAGAAVPERHALILFTAEQGFAGGFSEKIFEAARADLAEGDLLFLLGDRGLPVAEEQGIAVAWRAPMISHSAQAATLATRLADAIFARMAREGVTRVSLIHAVPALSEEMQIARKVLVPFDFGRFPVPETLVAPRITLPPGDLLRRLVEEYIFAELAEAVMLSFAAENEARMRAMIAAQDNTAQTLDEMIRTSRRLRQQEITEEIVELASAGLSAR</sequence>
<reference evidence="10 11" key="2">
    <citation type="journal article" date="2015" name="Antonie Van Leeuwenhoek">
        <title>Thioclava indica sp. nov., isolated from surface seawater of the Indian Ocean.</title>
        <authorList>
            <person name="Liu Y."/>
            <person name="Lai Q."/>
            <person name="Du J."/>
            <person name="Xu H."/>
            <person name="Jiang L."/>
            <person name="Shao Z."/>
        </authorList>
    </citation>
    <scope>NUCLEOTIDE SEQUENCE [LARGE SCALE GENOMIC DNA]</scope>
    <source>
        <strain evidence="10 11">13D2W-2</strain>
    </source>
</reference>
<keyword evidence="9" id="KW-0066">ATP synthesis</keyword>
<comment type="function">
    <text evidence="1">Produces ATP from ADP in the presence of a proton gradient across the membrane. The gamma chain is believed to be important in regulating ATPase activity and the flow of protons through the CF(0) complex.</text>
</comment>
<comment type="caution">
    <text evidence="10">The sequence shown here is derived from an EMBL/GenBank/DDBJ whole genome shotgun (WGS) entry which is preliminary data.</text>
</comment>
<keyword evidence="7" id="KW-0472">Membrane</keyword>
<evidence type="ECO:0000313" key="11">
    <source>
        <dbReference type="Proteomes" id="UP000028607"/>
    </source>
</evidence>
<dbReference type="Gene3D" id="3.40.1380.10">
    <property type="match status" value="1"/>
</dbReference>
<keyword evidence="11" id="KW-1185">Reference proteome</keyword>
<comment type="subcellular location">
    <subcellularLocation>
        <location evidence="2">Membrane</location>
        <topology evidence="2">Peripheral membrane protein</topology>
    </subcellularLocation>
</comment>
<dbReference type="Proteomes" id="UP000028607">
    <property type="component" value="Unassembled WGS sequence"/>
</dbReference>
<dbReference type="RefSeq" id="WP_038143779.1">
    <property type="nucleotide sequence ID" value="NZ_AQRC01000002.1"/>
</dbReference>
<dbReference type="Pfam" id="PF00231">
    <property type="entry name" value="ATP-synt"/>
    <property type="match status" value="1"/>
</dbReference>
<keyword evidence="4" id="KW-0813">Transport</keyword>
<proteinExistence type="inferred from homology"/>
<keyword evidence="6" id="KW-0406">Ion transport</keyword>
<evidence type="ECO:0000256" key="6">
    <source>
        <dbReference type="ARBA" id="ARBA00023065"/>
    </source>
</evidence>
<evidence type="ECO:0000256" key="7">
    <source>
        <dbReference type="ARBA" id="ARBA00023136"/>
    </source>
</evidence>
<keyword evidence="5" id="KW-0375">Hydrogen ion transport</keyword>
<dbReference type="EMBL" id="AQRC01000002">
    <property type="protein sequence ID" value="KFE36286.1"/>
    <property type="molecule type" value="Genomic_DNA"/>
</dbReference>
<evidence type="ECO:0000256" key="4">
    <source>
        <dbReference type="ARBA" id="ARBA00022448"/>
    </source>
</evidence>
<dbReference type="GO" id="GO:0046933">
    <property type="term" value="F:proton-transporting ATP synthase activity, rotational mechanism"/>
    <property type="evidence" value="ECO:0007669"/>
    <property type="project" value="InterPro"/>
</dbReference>
<evidence type="ECO:0000256" key="8">
    <source>
        <dbReference type="ARBA" id="ARBA00023196"/>
    </source>
</evidence>
<dbReference type="Gene3D" id="1.10.287.80">
    <property type="entry name" value="ATP synthase, gamma subunit, helix hairpin domain"/>
    <property type="match status" value="1"/>
</dbReference>
<evidence type="ECO:0000256" key="9">
    <source>
        <dbReference type="ARBA" id="ARBA00023310"/>
    </source>
</evidence>
<protein>
    <submittedName>
        <fullName evidence="10">H+transporting two-sector ATPase subunit gamma</fullName>
    </submittedName>
</protein>
<dbReference type="PANTHER" id="PTHR11693:SF22">
    <property type="entry name" value="ATP SYNTHASE SUBUNIT GAMMA, MITOCHONDRIAL"/>
    <property type="match status" value="1"/>
</dbReference>
<dbReference type="InterPro" id="IPR000131">
    <property type="entry name" value="ATP_synth_F1_gsu"/>
</dbReference>
<dbReference type="AlphaFoldDB" id="A0A085TZY9"/>
<reference evidence="11" key="1">
    <citation type="submission" date="2013-04" db="EMBL/GenBank/DDBJ databases">
        <title>Thioclava sp. 13D2W-2 Genome Sequencing.</title>
        <authorList>
            <person name="Lai Q."/>
            <person name="Li G."/>
            <person name="Shao Z."/>
        </authorList>
    </citation>
    <scope>NUCLEOTIDE SEQUENCE [LARGE SCALE GENOMIC DNA]</scope>
    <source>
        <strain evidence="11">13D2W-2</strain>
    </source>
</reference>
<evidence type="ECO:0000256" key="5">
    <source>
        <dbReference type="ARBA" id="ARBA00022781"/>
    </source>
</evidence>
<organism evidence="10 11">
    <name type="scientific">Thioclava atlantica</name>
    <dbReference type="NCBI Taxonomy" id="1317124"/>
    <lineage>
        <taxon>Bacteria</taxon>
        <taxon>Pseudomonadati</taxon>
        <taxon>Pseudomonadota</taxon>
        <taxon>Alphaproteobacteria</taxon>
        <taxon>Rhodobacterales</taxon>
        <taxon>Paracoccaceae</taxon>
        <taxon>Thioclava</taxon>
    </lineage>
</organism>
<dbReference type="PRINTS" id="PR00126">
    <property type="entry name" value="ATPASEGAMMA"/>
</dbReference>
<evidence type="ECO:0000313" key="10">
    <source>
        <dbReference type="EMBL" id="KFE36286.1"/>
    </source>
</evidence>
<name>A0A085TZY9_9RHOB</name>
<evidence type="ECO:0000256" key="1">
    <source>
        <dbReference type="ARBA" id="ARBA00003456"/>
    </source>
</evidence>
<dbReference type="STRING" id="1317124.DW2_03219"/>
<dbReference type="OrthoDB" id="6169121at2"/>
<dbReference type="PATRIC" id="fig|1317124.6.peg.647"/>
<dbReference type="InterPro" id="IPR035968">
    <property type="entry name" value="ATP_synth_F1_ATPase_gsu"/>
</dbReference>
<keyword evidence="8" id="KW-0139">CF(1)</keyword>
<dbReference type="eggNOG" id="COG0224">
    <property type="taxonomic scope" value="Bacteria"/>
</dbReference>
<evidence type="ECO:0000256" key="2">
    <source>
        <dbReference type="ARBA" id="ARBA00004170"/>
    </source>
</evidence>
<gene>
    <name evidence="10" type="ORF">DW2_03219</name>
</gene>
<dbReference type="PANTHER" id="PTHR11693">
    <property type="entry name" value="ATP SYNTHASE GAMMA CHAIN"/>
    <property type="match status" value="1"/>
</dbReference>
<comment type="similarity">
    <text evidence="3">Belongs to the ATPase gamma chain family.</text>
</comment>
<accession>A0A085TZY9</accession>
<dbReference type="GO" id="GO:0045259">
    <property type="term" value="C:proton-transporting ATP synthase complex"/>
    <property type="evidence" value="ECO:0007669"/>
    <property type="project" value="UniProtKB-KW"/>
</dbReference>
<dbReference type="SUPFAM" id="SSF52943">
    <property type="entry name" value="ATP synthase (F1-ATPase), gamma subunit"/>
    <property type="match status" value="1"/>
</dbReference>
<evidence type="ECO:0000256" key="3">
    <source>
        <dbReference type="ARBA" id="ARBA00007681"/>
    </source>
</evidence>